<name>A0A8T1VVA5_9STRA</name>
<keyword evidence="2" id="KW-1185">Reference proteome</keyword>
<sequence length="380" mass="43463">MQTIEEKKAADKERHRRSMALKRAVYKATLDLWREEESSSSNFRPWSPGCEQQAASAAKTAPSLYDDYVGAVELGNAIHLENEGLKERLSQYRKFESRLHRDVMQLDGLTGGAVPRNCLHFDEDDEQFYYEAVDAKVCHDIVWRRYPLLWNHHARFIQNEALESTPFFGWSAQRRVNYGHHFHFSKRVPCANGAHVAEFIGDEAWRVINTPELYERLFSARVAMRVLQRVDANTSVTLQSLPAIDNSTRRRCLTLASKIVNVDEAGAGHRVVTVLLLGVTPTEEMAKRNAPAVQFVPDTDAYLVLHQRVDESGHEFLHLSFGLHGEFASDAEADSCSSRLRGRWFASSNPCCLTLSWLVPRVRRRRPSKKMLKFFRCADD</sequence>
<evidence type="ECO:0000313" key="2">
    <source>
        <dbReference type="Proteomes" id="UP000694044"/>
    </source>
</evidence>
<protein>
    <submittedName>
        <fullName evidence="1">Uncharacterized protein</fullName>
    </submittedName>
</protein>
<proteinExistence type="predicted"/>
<dbReference type="AlphaFoldDB" id="A0A8T1VVA5"/>
<dbReference type="OrthoDB" id="100929at2759"/>
<gene>
    <name evidence="1" type="ORF">PHYPSEUDO_001714</name>
</gene>
<dbReference type="EMBL" id="JAGDFM010000126">
    <property type="protein sequence ID" value="KAG7385245.1"/>
    <property type="molecule type" value="Genomic_DNA"/>
</dbReference>
<dbReference type="Proteomes" id="UP000694044">
    <property type="component" value="Unassembled WGS sequence"/>
</dbReference>
<organism evidence="1 2">
    <name type="scientific">Phytophthora pseudosyringae</name>
    <dbReference type="NCBI Taxonomy" id="221518"/>
    <lineage>
        <taxon>Eukaryota</taxon>
        <taxon>Sar</taxon>
        <taxon>Stramenopiles</taxon>
        <taxon>Oomycota</taxon>
        <taxon>Peronosporomycetes</taxon>
        <taxon>Peronosporales</taxon>
        <taxon>Peronosporaceae</taxon>
        <taxon>Phytophthora</taxon>
    </lineage>
</organism>
<comment type="caution">
    <text evidence="1">The sequence shown here is derived from an EMBL/GenBank/DDBJ whole genome shotgun (WGS) entry which is preliminary data.</text>
</comment>
<reference evidence="1" key="1">
    <citation type="submission" date="2021-02" db="EMBL/GenBank/DDBJ databases">
        <authorList>
            <person name="Palmer J.M."/>
        </authorList>
    </citation>
    <scope>NUCLEOTIDE SEQUENCE</scope>
    <source>
        <strain evidence="1">SCRP734</strain>
    </source>
</reference>
<evidence type="ECO:0000313" key="1">
    <source>
        <dbReference type="EMBL" id="KAG7385245.1"/>
    </source>
</evidence>
<accession>A0A8T1VVA5</accession>